<dbReference type="Proteomes" id="UP001151582">
    <property type="component" value="Unassembled WGS sequence"/>
</dbReference>
<feature type="compositionally biased region" description="Polar residues" evidence="1">
    <location>
        <begin position="154"/>
        <end position="176"/>
    </location>
</feature>
<comment type="caution">
    <text evidence="3">The sequence shown here is derived from an EMBL/GenBank/DDBJ whole genome shotgun (WGS) entry which is preliminary data.</text>
</comment>
<gene>
    <name evidence="3" type="ORF">H4R34_003517</name>
</gene>
<evidence type="ECO:0000313" key="3">
    <source>
        <dbReference type="EMBL" id="KAJ1977595.1"/>
    </source>
</evidence>
<proteinExistence type="predicted"/>
<keyword evidence="2" id="KW-0812">Transmembrane</keyword>
<keyword evidence="2" id="KW-0472">Membrane</keyword>
<sequence>MEAQRPNVLLANVMALAIVLLGLGALLVLAWFIVWRMTLSNVPLVREFLGLEPPALSASAAPTRSHTLGSDNPPSPRLSATTTRRRHRSSQNNPLSTAGVSTCVGGPSSSTSSLLINTPTTAMPDDANEHLQPLLEQEGQHRRDNVRVVDLEPLQQTPLHSSTTAPDPRSPTSSSACELPGFVEEYL</sequence>
<evidence type="ECO:0000313" key="4">
    <source>
        <dbReference type="Proteomes" id="UP001151582"/>
    </source>
</evidence>
<dbReference type="Pfam" id="PF15938">
    <property type="entry name" value="DUF4750"/>
    <property type="match status" value="1"/>
</dbReference>
<accession>A0A9W8B228</accession>
<protein>
    <submittedName>
        <fullName evidence="3">Uncharacterized protein</fullName>
    </submittedName>
</protein>
<feature type="compositionally biased region" description="Polar residues" evidence="1">
    <location>
        <begin position="91"/>
        <end position="100"/>
    </location>
</feature>
<feature type="transmembrane region" description="Helical" evidence="2">
    <location>
        <begin position="12"/>
        <end position="34"/>
    </location>
</feature>
<evidence type="ECO:0000256" key="2">
    <source>
        <dbReference type="SAM" id="Phobius"/>
    </source>
</evidence>
<dbReference type="EMBL" id="JANBQB010000335">
    <property type="protein sequence ID" value="KAJ1977595.1"/>
    <property type="molecule type" value="Genomic_DNA"/>
</dbReference>
<organism evidence="3 4">
    <name type="scientific">Dimargaris verticillata</name>
    <dbReference type="NCBI Taxonomy" id="2761393"/>
    <lineage>
        <taxon>Eukaryota</taxon>
        <taxon>Fungi</taxon>
        <taxon>Fungi incertae sedis</taxon>
        <taxon>Zoopagomycota</taxon>
        <taxon>Kickxellomycotina</taxon>
        <taxon>Dimargaritomycetes</taxon>
        <taxon>Dimargaritales</taxon>
        <taxon>Dimargaritaceae</taxon>
        <taxon>Dimargaris</taxon>
    </lineage>
</organism>
<keyword evidence="4" id="KW-1185">Reference proteome</keyword>
<feature type="region of interest" description="Disordered" evidence="1">
    <location>
        <begin position="152"/>
        <end position="187"/>
    </location>
</feature>
<name>A0A9W8B228_9FUNG</name>
<dbReference type="OrthoDB" id="10516998at2759"/>
<reference evidence="3" key="1">
    <citation type="submission" date="2022-07" db="EMBL/GenBank/DDBJ databases">
        <title>Phylogenomic reconstructions and comparative analyses of Kickxellomycotina fungi.</title>
        <authorList>
            <person name="Reynolds N.K."/>
            <person name="Stajich J.E."/>
            <person name="Barry K."/>
            <person name="Grigoriev I.V."/>
            <person name="Crous P."/>
            <person name="Smith M.E."/>
        </authorList>
    </citation>
    <scope>NUCLEOTIDE SEQUENCE</scope>
    <source>
        <strain evidence="3">RSA 567</strain>
    </source>
</reference>
<keyword evidence="2" id="KW-1133">Transmembrane helix</keyword>
<dbReference type="InterPro" id="IPR031851">
    <property type="entry name" value="DUF4750"/>
</dbReference>
<dbReference type="AlphaFoldDB" id="A0A9W8B228"/>
<evidence type="ECO:0000256" key="1">
    <source>
        <dbReference type="SAM" id="MobiDB-lite"/>
    </source>
</evidence>
<feature type="region of interest" description="Disordered" evidence="1">
    <location>
        <begin position="57"/>
        <end position="103"/>
    </location>
</feature>